<keyword evidence="3" id="KW-1185">Reference proteome</keyword>
<dbReference type="EMBL" id="JBHSBA010000006">
    <property type="protein sequence ID" value="MFC4125914.1"/>
    <property type="molecule type" value="Genomic_DNA"/>
</dbReference>
<dbReference type="SUPFAM" id="SSF46689">
    <property type="entry name" value="Homeodomain-like"/>
    <property type="match status" value="1"/>
</dbReference>
<dbReference type="Pfam" id="PF01527">
    <property type="entry name" value="HTH_Tnp_1"/>
    <property type="match status" value="1"/>
</dbReference>
<proteinExistence type="predicted"/>
<comment type="caution">
    <text evidence="2">The sequence shown here is derived from an EMBL/GenBank/DDBJ whole genome shotgun (WGS) entry which is preliminary data.</text>
</comment>
<gene>
    <name evidence="2" type="ORF">ACFOW8_13320</name>
</gene>
<organism evidence="2 3">
    <name type="scientific">Nocardia rhizosphaerae</name>
    <dbReference type="NCBI Taxonomy" id="1691571"/>
    <lineage>
        <taxon>Bacteria</taxon>
        <taxon>Bacillati</taxon>
        <taxon>Actinomycetota</taxon>
        <taxon>Actinomycetes</taxon>
        <taxon>Mycobacteriales</taxon>
        <taxon>Nocardiaceae</taxon>
        <taxon>Nocardia</taxon>
    </lineage>
</organism>
<sequence length="113" mass="12685">MTTDLACLRVGWKDVAVPKPYPREFRDDVVRVARNRDDGVTLEQVAADFGVHPMTLSKWMRQADVDEGTKPGTSTSESAELRAAKRRIRLLEQENEVLKRAAAYFAQANLPGK</sequence>
<dbReference type="RefSeq" id="WP_378550780.1">
    <property type="nucleotide sequence ID" value="NZ_JBHSBA010000006.1"/>
</dbReference>
<dbReference type="PANTHER" id="PTHR33215:SF13">
    <property type="entry name" value="PROTEIN DISTAL ANTENNA"/>
    <property type="match status" value="1"/>
</dbReference>
<dbReference type="InterPro" id="IPR002514">
    <property type="entry name" value="Transposase_8"/>
</dbReference>
<protein>
    <submittedName>
        <fullName evidence="2">Transposase</fullName>
    </submittedName>
</protein>
<dbReference type="InterPro" id="IPR009057">
    <property type="entry name" value="Homeodomain-like_sf"/>
</dbReference>
<evidence type="ECO:0000313" key="2">
    <source>
        <dbReference type="EMBL" id="MFC4125914.1"/>
    </source>
</evidence>
<dbReference type="PANTHER" id="PTHR33215">
    <property type="entry name" value="PROTEIN DISTAL ANTENNA"/>
    <property type="match status" value="1"/>
</dbReference>
<name>A0ABV8L4V7_9NOCA</name>
<reference evidence="3" key="1">
    <citation type="journal article" date="2019" name="Int. J. Syst. Evol. Microbiol.">
        <title>The Global Catalogue of Microorganisms (GCM) 10K type strain sequencing project: providing services to taxonomists for standard genome sequencing and annotation.</title>
        <authorList>
            <consortium name="The Broad Institute Genomics Platform"/>
            <consortium name="The Broad Institute Genome Sequencing Center for Infectious Disease"/>
            <person name="Wu L."/>
            <person name="Ma J."/>
        </authorList>
    </citation>
    <scope>NUCLEOTIDE SEQUENCE [LARGE SCALE GENOMIC DNA]</scope>
    <source>
        <strain evidence="3">CGMCC 4.7204</strain>
    </source>
</reference>
<feature type="coiled-coil region" evidence="1">
    <location>
        <begin position="74"/>
        <end position="101"/>
    </location>
</feature>
<accession>A0ABV8L4V7</accession>
<keyword evidence="1" id="KW-0175">Coiled coil</keyword>
<dbReference type="Proteomes" id="UP001595767">
    <property type="component" value="Unassembled WGS sequence"/>
</dbReference>
<evidence type="ECO:0000313" key="3">
    <source>
        <dbReference type="Proteomes" id="UP001595767"/>
    </source>
</evidence>
<dbReference type="InterPro" id="IPR051839">
    <property type="entry name" value="RD_transcriptional_regulator"/>
</dbReference>
<evidence type="ECO:0000256" key="1">
    <source>
        <dbReference type="SAM" id="Coils"/>
    </source>
</evidence>
<dbReference type="Gene3D" id="1.10.10.60">
    <property type="entry name" value="Homeodomain-like"/>
    <property type="match status" value="1"/>
</dbReference>